<evidence type="ECO:0000313" key="3">
    <source>
        <dbReference type="Proteomes" id="UP000625711"/>
    </source>
</evidence>
<organism evidence="2 3">
    <name type="scientific">Rhynchophorus ferrugineus</name>
    <name type="common">Red palm weevil</name>
    <name type="synonym">Curculio ferrugineus</name>
    <dbReference type="NCBI Taxonomy" id="354439"/>
    <lineage>
        <taxon>Eukaryota</taxon>
        <taxon>Metazoa</taxon>
        <taxon>Ecdysozoa</taxon>
        <taxon>Arthropoda</taxon>
        <taxon>Hexapoda</taxon>
        <taxon>Insecta</taxon>
        <taxon>Pterygota</taxon>
        <taxon>Neoptera</taxon>
        <taxon>Endopterygota</taxon>
        <taxon>Coleoptera</taxon>
        <taxon>Polyphaga</taxon>
        <taxon>Cucujiformia</taxon>
        <taxon>Curculionidae</taxon>
        <taxon>Dryophthorinae</taxon>
        <taxon>Rhynchophorus</taxon>
    </lineage>
</organism>
<evidence type="ECO:0000313" key="2">
    <source>
        <dbReference type="EMBL" id="KAF7286755.1"/>
    </source>
</evidence>
<comment type="caution">
    <text evidence="2">The sequence shown here is derived from an EMBL/GenBank/DDBJ whole genome shotgun (WGS) entry which is preliminary data.</text>
</comment>
<dbReference type="AlphaFoldDB" id="A0A834MN05"/>
<keyword evidence="3" id="KW-1185">Reference proteome</keyword>
<dbReference type="EMBL" id="JAACXV010000022">
    <property type="protein sequence ID" value="KAF7286755.1"/>
    <property type="molecule type" value="Genomic_DNA"/>
</dbReference>
<protein>
    <submittedName>
        <fullName evidence="2">Uncharacterized protein</fullName>
    </submittedName>
</protein>
<feature type="region of interest" description="Disordered" evidence="1">
    <location>
        <begin position="35"/>
        <end position="58"/>
    </location>
</feature>
<dbReference type="Proteomes" id="UP000625711">
    <property type="component" value="Unassembled WGS sequence"/>
</dbReference>
<sequence>MAGRDVPGASLFRAEFQILNETLLIGAPVQIENGSAQMGHKRKREVGDGVAGGAVGRGDNGTPGEIHFRFAVALNGWKLDDDRLCGC</sequence>
<reference evidence="2" key="1">
    <citation type="submission" date="2020-08" db="EMBL/GenBank/DDBJ databases">
        <title>Genome sequencing and assembly of the red palm weevil Rhynchophorus ferrugineus.</title>
        <authorList>
            <person name="Dias G.B."/>
            <person name="Bergman C.M."/>
            <person name="Manee M."/>
        </authorList>
    </citation>
    <scope>NUCLEOTIDE SEQUENCE</scope>
    <source>
        <strain evidence="2">AA-2017</strain>
        <tissue evidence="2">Whole larva</tissue>
    </source>
</reference>
<feature type="compositionally biased region" description="Gly residues" evidence="1">
    <location>
        <begin position="49"/>
        <end position="58"/>
    </location>
</feature>
<gene>
    <name evidence="2" type="ORF">GWI33_004378</name>
</gene>
<evidence type="ECO:0000256" key="1">
    <source>
        <dbReference type="SAM" id="MobiDB-lite"/>
    </source>
</evidence>
<proteinExistence type="predicted"/>
<name>A0A834MN05_RHYFE</name>
<accession>A0A834MN05</accession>